<evidence type="ECO:0000313" key="3">
    <source>
        <dbReference type="Proteomes" id="UP000252085"/>
    </source>
</evidence>
<keyword evidence="1" id="KW-0812">Transmembrane</keyword>
<reference evidence="2 3" key="1">
    <citation type="submission" date="2016-04" db="EMBL/GenBank/DDBJ databases">
        <authorList>
            <person name="Evans L.H."/>
            <person name="Alamgir A."/>
            <person name="Owens N."/>
            <person name="Weber N.D."/>
            <person name="Virtaneva K."/>
            <person name="Barbian K."/>
            <person name="Babar A."/>
            <person name="Rosenke K."/>
        </authorList>
    </citation>
    <scope>NUCLEOTIDE SEQUENCE [LARGE SCALE GENOMIC DNA]</scope>
    <source>
        <strain evidence="2">NIES-2108</strain>
    </source>
</reference>
<keyword evidence="1" id="KW-0472">Membrane</keyword>
<comment type="caution">
    <text evidence="2">The sequence shown here is derived from an EMBL/GenBank/DDBJ whole genome shotgun (WGS) entry which is preliminary data.</text>
</comment>
<feature type="transmembrane region" description="Helical" evidence="1">
    <location>
        <begin position="34"/>
        <end position="52"/>
    </location>
</feature>
<sequence>MKVSQQALEKSFLAFPAQLEIVPKSMNKSPLKNSLASIGAMVAAVSIGYFGVQYVGRNTMIGMSGGMILSAVTYLTEKWLLSQQPSSKTPVVIELQPKSIHLKKKVKKEYYTPTNQNDATLNCHPIVEDSRLIISRVNLTKAASISKSNGYCRRRLLLCHKAKVESSTKTPPKI</sequence>
<name>A0A367RNH6_NOSPU</name>
<accession>A0A367RNH6</accession>
<dbReference type="Proteomes" id="UP000252085">
    <property type="component" value="Unassembled WGS sequence"/>
</dbReference>
<keyword evidence="1" id="KW-1133">Transmembrane helix</keyword>
<organism evidence="2 3">
    <name type="scientific">Nostoc punctiforme NIES-2108</name>
    <dbReference type="NCBI Taxonomy" id="1356359"/>
    <lineage>
        <taxon>Bacteria</taxon>
        <taxon>Bacillati</taxon>
        <taxon>Cyanobacteriota</taxon>
        <taxon>Cyanophyceae</taxon>
        <taxon>Nostocales</taxon>
        <taxon>Nostocaceae</taxon>
        <taxon>Nostoc</taxon>
    </lineage>
</organism>
<evidence type="ECO:0000313" key="2">
    <source>
        <dbReference type="EMBL" id="RCJ38096.1"/>
    </source>
</evidence>
<proteinExistence type="predicted"/>
<protein>
    <submittedName>
        <fullName evidence="2">Uncharacterized protein</fullName>
    </submittedName>
</protein>
<evidence type="ECO:0000256" key="1">
    <source>
        <dbReference type="SAM" id="Phobius"/>
    </source>
</evidence>
<dbReference type="AlphaFoldDB" id="A0A367RNH6"/>
<dbReference type="EMBL" id="LXQE01000125">
    <property type="protein sequence ID" value="RCJ38096.1"/>
    <property type="molecule type" value="Genomic_DNA"/>
</dbReference>
<gene>
    <name evidence="2" type="ORF">A6769_10105</name>
</gene>